<name>A0ABV0IFT1_9MICC</name>
<comment type="caution">
    <text evidence="1">The sequence shown here is derived from an EMBL/GenBank/DDBJ whole genome shotgun (WGS) entry which is preliminary data.</text>
</comment>
<dbReference type="SUPFAM" id="SSF53756">
    <property type="entry name" value="UDP-Glycosyltransferase/glycogen phosphorylase"/>
    <property type="match status" value="1"/>
</dbReference>
<dbReference type="RefSeq" id="WP_309813843.1">
    <property type="nucleotide sequence ID" value="NZ_JBDXMX010000002.1"/>
</dbReference>
<evidence type="ECO:0000313" key="1">
    <source>
        <dbReference type="EMBL" id="MEO9246848.1"/>
    </source>
</evidence>
<reference evidence="1 2" key="1">
    <citation type="submission" date="2024-05" db="EMBL/GenBank/DDBJ databases">
        <authorList>
            <person name="Yi C."/>
        </authorList>
    </citation>
    <scope>NUCLEOTIDE SEQUENCE [LARGE SCALE GENOMIC DNA]</scope>
    <source>
        <strain evidence="1 2">XS13</strain>
    </source>
</reference>
<dbReference type="EMBL" id="JBDXMX010000002">
    <property type="protein sequence ID" value="MEO9246848.1"/>
    <property type="molecule type" value="Genomic_DNA"/>
</dbReference>
<accession>A0ABV0IFT1</accession>
<protein>
    <submittedName>
        <fullName evidence="1">Glycosyltransferase family 1 protein</fullName>
    </submittedName>
</protein>
<proteinExistence type="predicted"/>
<evidence type="ECO:0000313" key="2">
    <source>
        <dbReference type="Proteomes" id="UP001484097"/>
    </source>
</evidence>
<dbReference type="Gene3D" id="3.40.50.2000">
    <property type="entry name" value="Glycogen Phosphorylase B"/>
    <property type="match status" value="2"/>
</dbReference>
<gene>
    <name evidence="1" type="ORF">ABDK96_04065</name>
</gene>
<organism evidence="1 2">
    <name type="scientific">Citricoccus nitrophenolicus</name>
    <dbReference type="NCBI Taxonomy" id="863575"/>
    <lineage>
        <taxon>Bacteria</taxon>
        <taxon>Bacillati</taxon>
        <taxon>Actinomycetota</taxon>
        <taxon>Actinomycetes</taxon>
        <taxon>Micrococcales</taxon>
        <taxon>Micrococcaceae</taxon>
        <taxon>Citricoccus</taxon>
    </lineage>
</organism>
<sequence length="373" mass="41057">MTPTGQFSVQMVPADHPYCRHVLAPDRPPNFQALPDPPVPGAPADQWWPPRAVDAGWLRTHRPDVLHVHFGFESFSLAQLQHAVDVLRESGSALVLTVHDLHNPHFRDSRQHLLQLGVLVSAAEVVLTLTHRAAAEILHRWGREATVVPHPHIVPLDQIRSQVAPEAPGPGAAEALAPDGELVIGVHAKNLRANVDPFSVLPGAALAVRRLRDRGLRARVRVDVQEDPQDPQALGRLRTACQERGFELWEHSRLQDAELYADLRSLDVTVLPYAFGTHSGWLEMCRDLGVPVAVPDLGCFADQATSPAIETFTPGRDEAVADAILALLDRRKSIRPADPQARRVQRQALAEAHERLYVQALAAVRSRRLVTAG</sequence>
<dbReference type="Proteomes" id="UP001484097">
    <property type="component" value="Unassembled WGS sequence"/>
</dbReference>
<keyword evidence="2" id="KW-1185">Reference proteome</keyword>